<reference evidence="4 5" key="1">
    <citation type="submission" date="2020-07" db="EMBL/GenBank/DDBJ databases">
        <authorList>
            <person name="Feng X."/>
        </authorList>
    </citation>
    <scope>NUCLEOTIDE SEQUENCE [LARGE SCALE GENOMIC DNA]</scope>
    <source>
        <strain evidence="4 5">JCM23202</strain>
    </source>
</reference>
<proteinExistence type="predicted"/>
<keyword evidence="1 4" id="KW-0808">Transferase</keyword>
<organism evidence="4 5">
    <name type="scientific">Pelagicoccus albus</name>
    <dbReference type="NCBI Taxonomy" id="415222"/>
    <lineage>
        <taxon>Bacteria</taxon>
        <taxon>Pseudomonadati</taxon>
        <taxon>Verrucomicrobiota</taxon>
        <taxon>Opitutia</taxon>
        <taxon>Puniceicoccales</taxon>
        <taxon>Pelagicoccaceae</taxon>
        <taxon>Pelagicoccus</taxon>
    </lineage>
</organism>
<dbReference type="EMBL" id="JACHVC010000008">
    <property type="protein sequence ID" value="MBC2606258.1"/>
    <property type="molecule type" value="Genomic_DNA"/>
</dbReference>
<name>A0A7X1E8L1_9BACT</name>
<dbReference type="PROSITE" id="PS51186">
    <property type="entry name" value="GNAT"/>
    <property type="match status" value="1"/>
</dbReference>
<dbReference type="Proteomes" id="UP000526501">
    <property type="component" value="Unassembled WGS sequence"/>
</dbReference>
<dbReference type="AlphaFoldDB" id="A0A7X1E8L1"/>
<evidence type="ECO:0000313" key="5">
    <source>
        <dbReference type="Proteomes" id="UP000526501"/>
    </source>
</evidence>
<dbReference type="PANTHER" id="PTHR43877">
    <property type="entry name" value="AMINOALKYLPHOSPHONATE N-ACETYLTRANSFERASE-RELATED-RELATED"/>
    <property type="match status" value="1"/>
</dbReference>
<sequence length="158" mass="18270">MPITPIRVRRATCDDAPTIAHFNISMAKETEDKELLPDVVKAGVLTLLQHKELGFYLVAESEGKLVGSLMITTEWSDWRNGIFWWIQSVYVEPNSRRKGAFRALYQEVEKLSKEESNVCGYRLYVEKENLAAQAVYRSLGLEETHYRLFEKEVDPRQS</sequence>
<evidence type="ECO:0000256" key="1">
    <source>
        <dbReference type="ARBA" id="ARBA00022679"/>
    </source>
</evidence>
<accession>A0A7X1E8L1</accession>
<dbReference type="InterPro" id="IPR016181">
    <property type="entry name" value="Acyl_CoA_acyltransferase"/>
</dbReference>
<keyword evidence="5" id="KW-1185">Reference proteome</keyword>
<dbReference type="Gene3D" id="3.40.630.30">
    <property type="match status" value="1"/>
</dbReference>
<evidence type="ECO:0000256" key="2">
    <source>
        <dbReference type="ARBA" id="ARBA00023315"/>
    </source>
</evidence>
<dbReference type="GO" id="GO:0016747">
    <property type="term" value="F:acyltransferase activity, transferring groups other than amino-acyl groups"/>
    <property type="evidence" value="ECO:0007669"/>
    <property type="project" value="InterPro"/>
</dbReference>
<dbReference type="InterPro" id="IPR000182">
    <property type="entry name" value="GNAT_dom"/>
</dbReference>
<comment type="caution">
    <text evidence="4">The sequence shown here is derived from an EMBL/GenBank/DDBJ whole genome shotgun (WGS) entry which is preliminary data.</text>
</comment>
<dbReference type="CDD" id="cd04301">
    <property type="entry name" value="NAT_SF"/>
    <property type="match status" value="1"/>
</dbReference>
<dbReference type="RefSeq" id="WP_185660144.1">
    <property type="nucleotide sequence ID" value="NZ_CAWPOO010000008.1"/>
</dbReference>
<keyword evidence="2" id="KW-0012">Acyltransferase</keyword>
<evidence type="ECO:0000259" key="3">
    <source>
        <dbReference type="PROSITE" id="PS51186"/>
    </source>
</evidence>
<gene>
    <name evidence="4" type="ORF">H5P27_09380</name>
</gene>
<dbReference type="Pfam" id="PF00583">
    <property type="entry name" value="Acetyltransf_1"/>
    <property type="match status" value="1"/>
</dbReference>
<dbReference type="InterPro" id="IPR050832">
    <property type="entry name" value="Bact_Acetyltransf"/>
</dbReference>
<protein>
    <submittedName>
        <fullName evidence="4">GNAT family N-acetyltransferase</fullName>
    </submittedName>
</protein>
<feature type="domain" description="N-acetyltransferase" evidence="3">
    <location>
        <begin position="6"/>
        <end position="158"/>
    </location>
</feature>
<dbReference type="SUPFAM" id="SSF55729">
    <property type="entry name" value="Acyl-CoA N-acyltransferases (Nat)"/>
    <property type="match status" value="1"/>
</dbReference>
<evidence type="ECO:0000313" key="4">
    <source>
        <dbReference type="EMBL" id="MBC2606258.1"/>
    </source>
</evidence>